<proteinExistence type="predicted"/>
<name>A0A0R1S4A4_9LACO</name>
<keyword evidence="3" id="KW-1185">Reference proteome</keyword>
<evidence type="ECO:0000259" key="1">
    <source>
        <dbReference type="Pfam" id="PF05193"/>
    </source>
</evidence>
<dbReference type="eggNOG" id="COG0612">
    <property type="taxonomic scope" value="Bacteria"/>
</dbReference>
<dbReference type="RefSeq" id="WP_034538067.1">
    <property type="nucleotide sequence ID" value="NZ_AUEI01000004.1"/>
</dbReference>
<dbReference type="Proteomes" id="UP000051931">
    <property type="component" value="Unassembled WGS sequence"/>
</dbReference>
<dbReference type="Pfam" id="PF05193">
    <property type="entry name" value="Peptidase_M16_C"/>
    <property type="match status" value="1"/>
</dbReference>
<feature type="domain" description="Peptidase M16 C-terminal" evidence="1">
    <location>
        <begin position="150"/>
        <end position="348"/>
    </location>
</feature>
<protein>
    <submittedName>
        <fullName evidence="2">Zn-dependent peptidase</fullName>
    </submittedName>
</protein>
<reference evidence="2 3" key="1">
    <citation type="journal article" date="2015" name="Genome Announc.">
        <title>Expanding the biotechnology potential of lactobacilli through comparative genomics of 213 strains and associated genera.</title>
        <authorList>
            <person name="Sun Z."/>
            <person name="Harris H.M."/>
            <person name="McCann A."/>
            <person name="Guo C."/>
            <person name="Argimon S."/>
            <person name="Zhang W."/>
            <person name="Yang X."/>
            <person name="Jeffery I.B."/>
            <person name="Cooney J.C."/>
            <person name="Kagawa T.F."/>
            <person name="Liu W."/>
            <person name="Song Y."/>
            <person name="Salvetti E."/>
            <person name="Wrobel A."/>
            <person name="Rasinkangas P."/>
            <person name="Parkhill J."/>
            <person name="Rea M.C."/>
            <person name="O'Sullivan O."/>
            <person name="Ritari J."/>
            <person name="Douillard F.P."/>
            <person name="Paul Ross R."/>
            <person name="Yang R."/>
            <person name="Briner A.E."/>
            <person name="Felis G.E."/>
            <person name="de Vos W.M."/>
            <person name="Barrangou R."/>
            <person name="Klaenhammer T.R."/>
            <person name="Caufield P.W."/>
            <person name="Cui Y."/>
            <person name="Zhang H."/>
            <person name="O'Toole P.W."/>
        </authorList>
    </citation>
    <scope>NUCLEOTIDE SEQUENCE [LARGE SCALE GENOMIC DNA]</scope>
    <source>
        <strain evidence="2 3">DSM 15354</strain>
    </source>
</reference>
<dbReference type="InterPro" id="IPR011249">
    <property type="entry name" value="Metalloenz_LuxS/M16"/>
</dbReference>
<dbReference type="SUPFAM" id="SSF63411">
    <property type="entry name" value="LuxS/MPP-like metallohydrolase"/>
    <property type="match status" value="2"/>
</dbReference>
<dbReference type="InterPro" id="IPR007863">
    <property type="entry name" value="Peptidase_M16_C"/>
</dbReference>
<gene>
    <name evidence="2" type="ORF">FC23_GL000119</name>
</gene>
<dbReference type="PATRIC" id="fig|1122152.4.peg.120"/>
<dbReference type="EMBL" id="AZFB01000001">
    <property type="protein sequence ID" value="KRL63872.1"/>
    <property type="molecule type" value="Genomic_DNA"/>
</dbReference>
<evidence type="ECO:0000313" key="2">
    <source>
        <dbReference type="EMBL" id="KRL63872.1"/>
    </source>
</evidence>
<dbReference type="AlphaFoldDB" id="A0A0R1S4A4"/>
<dbReference type="OrthoDB" id="2305590at2"/>
<evidence type="ECO:0000313" key="3">
    <source>
        <dbReference type="Proteomes" id="UP000051931"/>
    </source>
</evidence>
<dbReference type="STRING" id="1122152.GCA_000425905_00565"/>
<dbReference type="Gene3D" id="3.30.830.10">
    <property type="entry name" value="Metalloenzyme, LuxS/M16 peptidase-like"/>
    <property type="match status" value="2"/>
</dbReference>
<accession>A0A0R1S4A4</accession>
<dbReference type="GO" id="GO:0046872">
    <property type="term" value="F:metal ion binding"/>
    <property type="evidence" value="ECO:0007669"/>
    <property type="project" value="InterPro"/>
</dbReference>
<comment type="caution">
    <text evidence="2">The sequence shown here is derived from an EMBL/GenBank/DDBJ whole genome shotgun (WGS) entry which is preliminary data.</text>
</comment>
<organism evidence="2 3">
    <name type="scientific">Lactobacillus psittaci DSM 15354</name>
    <dbReference type="NCBI Taxonomy" id="1122152"/>
    <lineage>
        <taxon>Bacteria</taxon>
        <taxon>Bacillati</taxon>
        <taxon>Bacillota</taxon>
        <taxon>Bacilli</taxon>
        <taxon>Lactobacillales</taxon>
        <taxon>Lactobacillaceae</taxon>
        <taxon>Lactobacillus</taxon>
    </lineage>
</organism>
<sequence>MLSNKLQNASIFIDENKNFATGIISLYFKLPLTAHNLAFANLLTNLQSNSSEKYPNITALNTVLEQNYNVRINFNTEIYGCQLLIRYTLNYLEPLELLDAEYNYQAIVDLFCELVLKPNFSADAISYSQRQLAEDYQLAMSDPENYATEQFFKKWYHQERDYTYGFMGPISEILAADVESLRRFFESLKKSPAAIFGIGVNSDALSQLLIDKLSEYSLKRDFSANDLVIASLPDPVVKTEEKNLSQAIVNLGFGFDSELNARERKIAKILAIYLGGLDNSILFAKVREKLGAAYYVRADAYVNNSLLLVSAGLNHEKMSAGIEIIKDEIQNLQLGNVDGDLLKSVKQNYLTLIENGQDSPFFRVTKKMQDLLLPQYIVDNEICIKSIKKADLSKLAKKMTLTESYYLK</sequence>